<evidence type="ECO:0000313" key="2">
    <source>
        <dbReference type="Proteomes" id="UP000092154"/>
    </source>
</evidence>
<dbReference type="InParanoid" id="A0A1B7MHE3"/>
<protein>
    <submittedName>
        <fullName evidence="1">Uncharacterized protein</fullName>
    </submittedName>
</protein>
<dbReference type="AlphaFoldDB" id="A0A1B7MHE3"/>
<gene>
    <name evidence="1" type="ORF">K503DRAFT_777081</name>
</gene>
<keyword evidence="2" id="KW-1185">Reference proteome</keyword>
<dbReference type="OrthoDB" id="10412707at2759"/>
<sequence>MTSTYLPQDFPTPTEVSIAINFESGLGAEEDIADKRICDWGNYASLSNCVPNVMRMDTGNDDEGSGSKK</sequence>
<dbReference type="Proteomes" id="UP000092154">
    <property type="component" value="Unassembled WGS sequence"/>
</dbReference>
<proteinExistence type="predicted"/>
<organism evidence="1 2">
    <name type="scientific">Rhizopogon vinicolor AM-OR11-026</name>
    <dbReference type="NCBI Taxonomy" id="1314800"/>
    <lineage>
        <taxon>Eukaryota</taxon>
        <taxon>Fungi</taxon>
        <taxon>Dikarya</taxon>
        <taxon>Basidiomycota</taxon>
        <taxon>Agaricomycotina</taxon>
        <taxon>Agaricomycetes</taxon>
        <taxon>Agaricomycetidae</taxon>
        <taxon>Boletales</taxon>
        <taxon>Suillineae</taxon>
        <taxon>Rhizopogonaceae</taxon>
        <taxon>Rhizopogon</taxon>
    </lineage>
</organism>
<name>A0A1B7MHE3_9AGAM</name>
<reference evidence="1 2" key="1">
    <citation type="submission" date="2016-06" db="EMBL/GenBank/DDBJ databases">
        <title>Comparative genomics of the ectomycorrhizal sister species Rhizopogon vinicolor and Rhizopogon vesiculosus (Basidiomycota: Boletales) reveals a divergence of the mating type B locus.</title>
        <authorList>
            <consortium name="DOE Joint Genome Institute"/>
            <person name="Mujic A.B."/>
            <person name="Kuo A."/>
            <person name="Tritt A."/>
            <person name="Lipzen A."/>
            <person name="Chen C."/>
            <person name="Johnson J."/>
            <person name="Sharma A."/>
            <person name="Barry K."/>
            <person name="Grigoriev I.V."/>
            <person name="Spatafora J.W."/>
        </authorList>
    </citation>
    <scope>NUCLEOTIDE SEQUENCE [LARGE SCALE GENOMIC DNA]</scope>
    <source>
        <strain evidence="1 2">AM-OR11-026</strain>
    </source>
</reference>
<evidence type="ECO:0000313" key="1">
    <source>
        <dbReference type="EMBL" id="OAX32023.1"/>
    </source>
</evidence>
<dbReference type="EMBL" id="KV449152">
    <property type="protein sequence ID" value="OAX32023.1"/>
    <property type="molecule type" value="Genomic_DNA"/>
</dbReference>
<accession>A0A1B7MHE3</accession>